<name>A0ABQ4DJP6_9CELL</name>
<keyword evidence="3 8" id="KW-0812">Transmembrane</keyword>
<evidence type="ECO:0000256" key="8">
    <source>
        <dbReference type="SAM" id="Phobius"/>
    </source>
</evidence>
<feature type="domain" description="ABC3 transporter permease C-terminal" evidence="9">
    <location>
        <begin position="737"/>
        <end position="854"/>
    </location>
</feature>
<evidence type="ECO:0000313" key="11">
    <source>
        <dbReference type="Proteomes" id="UP000614741"/>
    </source>
</evidence>
<feature type="transmembrane region" description="Helical" evidence="8">
    <location>
        <begin position="286"/>
        <end position="310"/>
    </location>
</feature>
<keyword evidence="5 8" id="KW-0472">Membrane</keyword>
<dbReference type="Proteomes" id="UP000614741">
    <property type="component" value="Unassembled WGS sequence"/>
</dbReference>
<gene>
    <name evidence="10" type="ORF">Cph01nite_13510</name>
</gene>
<evidence type="ECO:0000256" key="3">
    <source>
        <dbReference type="ARBA" id="ARBA00022692"/>
    </source>
</evidence>
<keyword evidence="2" id="KW-1003">Cell membrane</keyword>
<dbReference type="PANTHER" id="PTHR30572:SF4">
    <property type="entry name" value="ABC TRANSPORTER PERMEASE YTRF"/>
    <property type="match status" value="1"/>
</dbReference>
<evidence type="ECO:0000256" key="2">
    <source>
        <dbReference type="ARBA" id="ARBA00022475"/>
    </source>
</evidence>
<feature type="transmembrane region" description="Helical" evidence="8">
    <location>
        <begin position="469"/>
        <end position="491"/>
    </location>
</feature>
<sequence length="861" mass="87323">MLRLTLAQMRRSLGRLVAAGVAILLGSAFVTATLTAGDVITRGGYDAMTATYGDADLVVLPTDGRLSTLLDATRGTPGVTAAEPLVVGWVSFASGRRTVGETVIPVPADPSLASLDVVEGRAPAAQDEVALPAASAERLGVGVGDTVRSTWTVWSEEPATTATPEPAEEPTEEPAEEPAAAGPVRSDDELAPQEMTADVTVVGLVDDPHAAWARYGGAGLAVLDSVVRWSGGTDIDDVGSAAVLVAVDGDSAAVRSALAQVLDDAEVLTRDEAAARAVESYGGGNVIVMVVLGFAAVAMLVAALVIANTFQVIVAQRTRMLALLRCVGARRRQLRGSVLLEAGILGVVSGVAGVVVGLALAQAALSVLSRTQNGVPLPTTVQPTLGNMLIPVLVATAVTVGAALVPARAATRVSPVAALRPAEAPTVQARPGRVRLASSLLLTVGGLVALAGGIVLARQGFGVDVMLPLAIGVLGGGTSFVGLLVGAPLWVPRIVSAVGRPVAAISTSARLAAANTLRNPRRTSATSTALVIGVTLVVMMSTGAVSAQASLAREMDERGPVDMTVFGMPGEAVGDGLAEGIAAVDGVDTVVPARYALVARPDGIETEAVVLDPADAGILRDEVAARALAEGRSVVPRSWAGDVTSVEVSVRDTALLEVRPSATDRALLTTQAADALAVDDVPSVLLVRIEPGADAMGVLQDVRDVVADDTVRVESAAAERQGDQRVIDVMLAIVIGLLGVAVVIALIGVANTLSLSVIERRRESATLRAVGLSRRGLRWMLATEGMLIAGVGALIGTALGLLYGWAGAATVFGTIGDVRLSVPWAHVGIVLLVALLAGLAASALPARAAARTPPVAALGVD</sequence>
<evidence type="ECO:0000259" key="9">
    <source>
        <dbReference type="Pfam" id="PF02687"/>
    </source>
</evidence>
<evidence type="ECO:0000256" key="4">
    <source>
        <dbReference type="ARBA" id="ARBA00022989"/>
    </source>
</evidence>
<comment type="subcellular location">
    <subcellularLocation>
        <location evidence="1">Cell membrane</location>
        <topology evidence="1">Multi-pass membrane protein</topology>
    </subcellularLocation>
</comment>
<dbReference type="PANTHER" id="PTHR30572">
    <property type="entry name" value="MEMBRANE COMPONENT OF TRANSPORTER-RELATED"/>
    <property type="match status" value="1"/>
</dbReference>
<feature type="compositionally biased region" description="Acidic residues" evidence="7">
    <location>
        <begin position="166"/>
        <end position="176"/>
    </location>
</feature>
<feature type="compositionally biased region" description="Low complexity" evidence="7">
    <location>
        <begin position="156"/>
        <end position="165"/>
    </location>
</feature>
<comment type="caution">
    <text evidence="10">The sequence shown here is derived from an EMBL/GenBank/DDBJ whole genome shotgun (WGS) entry which is preliminary data.</text>
</comment>
<dbReference type="InterPro" id="IPR050250">
    <property type="entry name" value="Macrolide_Exporter_MacB"/>
</dbReference>
<protein>
    <submittedName>
        <fullName evidence="10">ABC transporter permease</fullName>
    </submittedName>
</protein>
<feature type="domain" description="ABC3 transporter permease C-terminal" evidence="9">
    <location>
        <begin position="294"/>
        <end position="415"/>
    </location>
</feature>
<dbReference type="RefSeq" id="WP_203672564.1">
    <property type="nucleotide sequence ID" value="NZ_BONP01000006.1"/>
</dbReference>
<feature type="transmembrane region" description="Helical" evidence="8">
    <location>
        <begin position="729"/>
        <end position="758"/>
    </location>
</feature>
<evidence type="ECO:0000256" key="1">
    <source>
        <dbReference type="ARBA" id="ARBA00004651"/>
    </source>
</evidence>
<dbReference type="Pfam" id="PF02687">
    <property type="entry name" value="FtsX"/>
    <property type="match status" value="2"/>
</dbReference>
<evidence type="ECO:0000256" key="5">
    <source>
        <dbReference type="ARBA" id="ARBA00023136"/>
    </source>
</evidence>
<dbReference type="EMBL" id="BONP01000006">
    <property type="protein sequence ID" value="GIG39589.1"/>
    <property type="molecule type" value="Genomic_DNA"/>
</dbReference>
<feature type="transmembrane region" description="Helical" evidence="8">
    <location>
        <begin position="385"/>
        <end position="405"/>
    </location>
</feature>
<proteinExistence type="inferred from homology"/>
<evidence type="ECO:0000313" key="10">
    <source>
        <dbReference type="EMBL" id="GIG39589.1"/>
    </source>
</evidence>
<evidence type="ECO:0000256" key="6">
    <source>
        <dbReference type="ARBA" id="ARBA00038076"/>
    </source>
</evidence>
<reference evidence="10 11" key="1">
    <citation type="submission" date="2021-01" db="EMBL/GenBank/DDBJ databases">
        <title>Whole genome shotgun sequence of Cellulomonas phragmiteti NBRC 110785.</title>
        <authorList>
            <person name="Komaki H."/>
            <person name="Tamura T."/>
        </authorList>
    </citation>
    <scope>NUCLEOTIDE SEQUENCE [LARGE SCALE GENOMIC DNA]</scope>
    <source>
        <strain evidence="10 11">NBRC 110785</strain>
    </source>
</reference>
<feature type="transmembrane region" description="Helical" evidence="8">
    <location>
        <begin position="779"/>
        <end position="804"/>
    </location>
</feature>
<dbReference type="InterPro" id="IPR003838">
    <property type="entry name" value="ABC3_permease_C"/>
</dbReference>
<feature type="transmembrane region" description="Helical" evidence="8">
    <location>
        <begin position="436"/>
        <end position="457"/>
    </location>
</feature>
<organism evidence="10 11">
    <name type="scientific">Cellulomonas phragmiteti</name>
    <dbReference type="NCBI Taxonomy" id="478780"/>
    <lineage>
        <taxon>Bacteria</taxon>
        <taxon>Bacillati</taxon>
        <taxon>Actinomycetota</taxon>
        <taxon>Actinomycetes</taxon>
        <taxon>Micrococcales</taxon>
        <taxon>Cellulomonadaceae</taxon>
        <taxon>Cellulomonas</taxon>
    </lineage>
</organism>
<feature type="transmembrane region" description="Helical" evidence="8">
    <location>
        <begin position="338"/>
        <end position="365"/>
    </location>
</feature>
<feature type="transmembrane region" description="Helical" evidence="8">
    <location>
        <begin position="824"/>
        <end position="844"/>
    </location>
</feature>
<comment type="similarity">
    <text evidence="6">Belongs to the ABC-4 integral membrane protein family.</text>
</comment>
<accession>A0ABQ4DJP6</accession>
<feature type="region of interest" description="Disordered" evidence="7">
    <location>
        <begin position="154"/>
        <end position="190"/>
    </location>
</feature>
<evidence type="ECO:0000256" key="7">
    <source>
        <dbReference type="SAM" id="MobiDB-lite"/>
    </source>
</evidence>
<keyword evidence="11" id="KW-1185">Reference proteome</keyword>
<feature type="transmembrane region" description="Helical" evidence="8">
    <location>
        <begin position="528"/>
        <end position="547"/>
    </location>
</feature>
<keyword evidence="4 8" id="KW-1133">Transmembrane helix</keyword>